<dbReference type="GO" id="GO:0070573">
    <property type="term" value="F:metallodipeptidase activity"/>
    <property type="evidence" value="ECO:0007669"/>
    <property type="project" value="InterPro"/>
</dbReference>
<dbReference type="OrthoDB" id="9804920at2"/>
<sequence length="326" mass="35693">MTQPLLIDGCEINNWTPQVIDDLAKGGVGAVQATCAVWEDARGTLDRLMGWRQRFAQYSDRLVHVRSPDDIRAAADSHRLGVLLGFQNTAPIEDDPRLLDLYHELGVRVVQLTYNVQNAVAAGCLEPHDSGLSLFGRRVVERMNALGMLVDCSHVGDRSTREAVDASSDPIALTHTNPRWFCDHPRNTPDDILTAVADRGGVVGVTTYPTFIGGPQVTLRQFCTMVATLVDQIGVDHVALGSDLSREWTDADLVTLRNGRLNPDPEPARWPRWQDWFGTAADFPVLLDGLRAVGFDEPALAAVAGGNWLRLYDAVFREGATGGTRS</sequence>
<dbReference type="RefSeq" id="WP_067588247.1">
    <property type="nucleotide sequence ID" value="NZ_FOWC01000006.1"/>
</dbReference>
<accession>A0A1I5SDQ4</accession>
<dbReference type="Proteomes" id="UP000199137">
    <property type="component" value="Unassembled WGS sequence"/>
</dbReference>
<evidence type="ECO:0000313" key="4">
    <source>
        <dbReference type="Proteomes" id="UP000470404"/>
    </source>
</evidence>
<gene>
    <name evidence="1" type="ORF">G3I59_43785</name>
    <name evidence="2" type="ORF">SAMN05421854_106289</name>
</gene>
<dbReference type="InterPro" id="IPR008257">
    <property type="entry name" value="Pept_M19"/>
</dbReference>
<dbReference type="SUPFAM" id="SSF51556">
    <property type="entry name" value="Metallo-dependent hydrolases"/>
    <property type="match status" value="1"/>
</dbReference>
<name>A0A1I5SDQ4_9PSEU</name>
<dbReference type="Pfam" id="PF01244">
    <property type="entry name" value="Peptidase_M19"/>
    <property type="match status" value="1"/>
</dbReference>
<dbReference type="AlphaFoldDB" id="A0A1I5SDQ4"/>
<dbReference type="Gene3D" id="3.20.20.140">
    <property type="entry name" value="Metal-dependent hydrolases"/>
    <property type="match status" value="1"/>
</dbReference>
<organism evidence="2 3">
    <name type="scientific">Amycolatopsis rubida</name>
    <dbReference type="NCBI Taxonomy" id="112413"/>
    <lineage>
        <taxon>Bacteria</taxon>
        <taxon>Bacillati</taxon>
        <taxon>Actinomycetota</taxon>
        <taxon>Actinomycetes</taxon>
        <taxon>Pseudonocardiales</taxon>
        <taxon>Pseudonocardiaceae</taxon>
        <taxon>Amycolatopsis</taxon>
    </lineage>
</organism>
<dbReference type="STRING" id="112413.SAMN05421854_106289"/>
<evidence type="ECO:0000313" key="3">
    <source>
        <dbReference type="Proteomes" id="UP000199137"/>
    </source>
</evidence>
<dbReference type="InterPro" id="IPR032466">
    <property type="entry name" value="Metal_Hydrolase"/>
</dbReference>
<evidence type="ECO:0000313" key="1">
    <source>
        <dbReference type="EMBL" id="NEC62349.1"/>
    </source>
</evidence>
<dbReference type="PROSITE" id="PS51365">
    <property type="entry name" value="RENAL_DIPEPTIDASE_2"/>
    <property type="match status" value="1"/>
</dbReference>
<evidence type="ECO:0000313" key="2">
    <source>
        <dbReference type="EMBL" id="SFP68855.1"/>
    </source>
</evidence>
<protein>
    <submittedName>
        <fullName evidence="2">Membrane dipeptidase</fullName>
    </submittedName>
</protein>
<dbReference type="PANTHER" id="PTHR10443">
    <property type="entry name" value="MICROSOMAL DIPEPTIDASE"/>
    <property type="match status" value="1"/>
</dbReference>
<dbReference type="EMBL" id="JAAGNC010000212">
    <property type="protein sequence ID" value="NEC62349.1"/>
    <property type="molecule type" value="Genomic_DNA"/>
</dbReference>
<reference evidence="1 4" key="2">
    <citation type="submission" date="2020-01" db="EMBL/GenBank/DDBJ databases">
        <title>Insect and environment-associated Actinomycetes.</title>
        <authorList>
            <person name="Currrie C."/>
            <person name="Chevrette M."/>
            <person name="Carlson C."/>
            <person name="Stubbendieck R."/>
            <person name="Wendt-Pienkowski E."/>
        </authorList>
    </citation>
    <scope>NUCLEOTIDE SEQUENCE [LARGE SCALE GENOMIC DNA]</scope>
    <source>
        <strain evidence="1 4">SID8386</strain>
    </source>
</reference>
<reference evidence="2 3" key="1">
    <citation type="submission" date="2016-10" db="EMBL/GenBank/DDBJ databases">
        <authorList>
            <person name="de Groot N.N."/>
        </authorList>
    </citation>
    <scope>NUCLEOTIDE SEQUENCE [LARGE SCALE GENOMIC DNA]</scope>
    <source>
        <strain evidence="2 3">DSM 44637</strain>
    </source>
</reference>
<keyword evidence="4" id="KW-1185">Reference proteome</keyword>
<dbReference type="EMBL" id="FOWC01000006">
    <property type="protein sequence ID" value="SFP68855.1"/>
    <property type="molecule type" value="Genomic_DNA"/>
</dbReference>
<dbReference type="GO" id="GO:0006508">
    <property type="term" value="P:proteolysis"/>
    <property type="evidence" value="ECO:0007669"/>
    <property type="project" value="InterPro"/>
</dbReference>
<dbReference type="Proteomes" id="UP000470404">
    <property type="component" value="Unassembled WGS sequence"/>
</dbReference>
<dbReference type="PANTHER" id="PTHR10443:SF12">
    <property type="entry name" value="DIPEPTIDASE"/>
    <property type="match status" value="1"/>
</dbReference>
<proteinExistence type="predicted"/>